<reference evidence="3" key="1">
    <citation type="journal article" date="2019" name="Int. J. Syst. Evol. Microbiol.">
        <title>The Global Catalogue of Microorganisms (GCM) 10K type strain sequencing project: providing services to taxonomists for standard genome sequencing and annotation.</title>
        <authorList>
            <consortium name="The Broad Institute Genomics Platform"/>
            <consortium name="The Broad Institute Genome Sequencing Center for Infectious Disease"/>
            <person name="Wu L."/>
            <person name="Ma J."/>
        </authorList>
    </citation>
    <scope>NUCLEOTIDE SEQUENCE [LARGE SCALE GENOMIC DNA]</scope>
    <source>
        <strain evidence="3">CCUG 43304</strain>
    </source>
</reference>
<feature type="compositionally biased region" description="Basic and acidic residues" evidence="1">
    <location>
        <begin position="28"/>
        <end position="48"/>
    </location>
</feature>
<dbReference type="EMBL" id="JBHSTP010000001">
    <property type="protein sequence ID" value="MFC6354818.1"/>
    <property type="molecule type" value="Genomic_DNA"/>
</dbReference>
<evidence type="ECO:0000313" key="3">
    <source>
        <dbReference type="Proteomes" id="UP001596306"/>
    </source>
</evidence>
<evidence type="ECO:0000313" key="2">
    <source>
        <dbReference type="EMBL" id="MFC6354818.1"/>
    </source>
</evidence>
<dbReference type="RefSeq" id="WP_386726744.1">
    <property type="nucleotide sequence ID" value="NZ_JBHSTP010000001.1"/>
</dbReference>
<organism evidence="2 3">
    <name type="scientific">Luethyella okanaganae</name>
    <dbReference type="NCBI Taxonomy" id="69372"/>
    <lineage>
        <taxon>Bacteria</taxon>
        <taxon>Bacillati</taxon>
        <taxon>Actinomycetota</taxon>
        <taxon>Actinomycetes</taxon>
        <taxon>Micrococcales</taxon>
        <taxon>Microbacteriaceae</taxon>
        <taxon>Luethyella</taxon>
    </lineage>
</organism>
<dbReference type="Proteomes" id="UP001596306">
    <property type="component" value="Unassembled WGS sequence"/>
</dbReference>
<protein>
    <recommendedName>
        <fullName evidence="4">Methionine/alanine importer small subunit</fullName>
    </recommendedName>
</protein>
<accession>A0ABW1VDA2</accession>
<feature type="region of interest" description="Disordered" evidence="1">
    <location>
        <begin position="27"/>
        <end position="48"/>
    </location>
</feature>
<gene>
    <name evidence="2" type="ORF">ACFQB0_01645</name>
</gene>
<evidence type="ECO:0008006" key="4">
    <source>
        <dbReference type="Google" id="ProtNLM"/>
    </source>
</evidence>
<keyword evidence="3" id="KW-1185">Reference proteome</keyword>
<name>A0ABW1VDA2_9MICO</name>
<proteinExistence type="predicted"/>
<sequence length="48" mass="5311">MTAIVLFALAALVLWGVLATVLGVDQDGYGRPEISERNRHRGDATDWR</sequence>
<comment type="caution">
    <text evidence="2">The sequence shown here is derived from an EMBL/GenBank/DDBJ whole genome shotgun (WGS) entry which is preliminary data.</text>
</comment>
<evidence type="ECO:0000256" key="1">
    <source>
        <dbReference type="SAM" id="MobiDB-lite"/>
    </source>
</evidence>